<dbReference type="AlphaFoldDB" id="A0A0C2WF78"/>
<sequence length="130" mass="14999">MVNINDEYRRCKVWQNFASIPRCSHCQMWGHSSYICRNTTPVCAICGAYHPTSRHSMHCVQPQCASDHSCSCNIEYCCNCGKDHQAGSSDCKLFKKRFDKEAMRTLIREQTQYKTIRKNAASRRKAPQTN</sequence>
<gene>
    <name evidence="3" type="ORF">M378DRAFT_84295</name>
    <name evidence="2" type="ORF">M378DRAFT_89846</name>
    <name evidence="1" type="ORF">M378DRAFT_93175</name>
</gene>
<protein>
    <submittedName>
        <fullName evidence="3">Uncharacterized protein</fullName>
    </submittedName>
</protein>
<name>A0A0C2WF78_AMAMK</name>
<evidence type="ECO:0000313" key="1">
    <source>
        <dbReference type="EMBL" id="KIL54077.1"/>
    </source>
</evidence>
<accession>A0A0C2WF78</accession>
<dbReference type="EMBL" id="KN818962">
    <property type="protein sequence ID" value="KIL54077.1"/>
    <property type="molecule type" value="Genomic_DNA"/>
</dbReference>
<evidence type="ECO:0000313" key="2">
    <source>
        <dbReference type="EMBL" id="KIL56112.1"/>
    </source>
</evidence>
<dbReference type="EMBL" id="KN818305">
    <property type="protein sequence ID" value="KIL60032.1"/>
    <property type="molecule type" value="Genomic_DNA"/>
</dbReference>
<dbReference type="Proteomes" id="UP000054549">
    <property type="component" value="Unassembled WGS sequence"/>
</dbReference>
<reference evidence="3 4" key="1">
    <citation type="submission" date="2014-04" db="EMBL/GenBank/DDBJ databases">
        <title>Evolutionary Origins and Diversification of the Mycorrhizal Mutualists.</title>
        <authorList>
            <consortium name="DOE Joint Genome Institute"/>
            <consortium name="Mycorrhizal Genomics Consortium"/>
            <person name="Kohler A."/>
            <person name="Kuo A."/>
            <person name="Nagy L.G."/>
            <person name="Floudas D."/>
            <person name="Copeland A."/>
            <person name="Barry K.W."/>
            <person name="Cichocki N."/>
            <person name="Veneault-Fourrey C."/>
            <person name="LaButti K."/>
            <person name="Lindquist E.A."/>
            <person name="Lipzen A."/>
            <person name="Lundell T."/>
            <person name="Morin E."/>
            <person name="Murat C."/>
            <person name="Riley R."/>
            <person name="Ohm R."/>
            <person name="Sun H."/>
            <person name="Tunlid A."/>
            <person name="Henrissat B."/>
            <person name="Grigoriev I.V."/>
            <person name="Hibbett D.S."/>
            <person name="Martin F."/>
        </authorList>
    </citation>
    <scope>NUCLEOTIDE SEQUENCE [LARGE SCALE GENOMIC DNA]</scope>
    <source>
        <strain evidence="3 4">Koide BX008</strain>
    </source>
</reference>
<evidence type="ECO:0000313" key="4">
    <source>
        <dbReference type="Proteomes" id="UP000054549"/>
    </source>
</evidence>
<organism evidence="3 4">
    <name type="scientific">Amanita muscaria (strain Koide BX008)</name>
    <dbReference type="NCBI Taxonomy" id="946122"/>
    <lineage>
        <taxon>Eukaryota</taxon>
        <taxon>Fungi</taxon>
        <taxon>Dikarya</taxon>
        <taxon>Basidiomycota</taxon>
        <taxon>Agaricomycotina</taxon>
        <taxon>Agaricomycetes</taxon>
        <taxon>Agaricomycetidae</taxon>
        <taxon>Agaricales</taxon>
        <taxon>Pluteineae</taxon>
        <taxon>Amanitaceae</taxon>
        <taxon>Amanita</taxon>
    </lineage>
</organism>
<evidence type="ECO:0000313" key="3">
    <source>
        <dbReference type="EMBL" id="KIL60032.1"/>
    </source>
</evidence>
<dbReference type="EMBL" id="KN818447">
    <property type="protein sequence ID" value="KIL56112.1"/>
    <property type="molecule type" value="Genomic_DNA"/>
</dbReference>
<proteinExistence type="predicted"/>
<dbReference type="HOGENOM" id="CLU_1937588_0_0_1"/>
<keyword evidence="4" id="KW-1185">Reference proteome</keyword>